<keyword evidence="7 10" id="KW-0720">Serine protease</keyword>
<comment type="function">
    <text evidence="10">Serine protease involved in intramembrane proteolysis.</text>
</comment>
<dbReference type="STRING" id="1754191.A0A1Y1V2D3"/>
<evidence type="ECO:0000256" key="11">
    <source>
        <dbReference type="SAM" id="MobiDB-lite"/>
    </source>
</evidence>
<evidence type="ECO:0000313" key="13">
    <source>
        <dbReference type="EMBL" id="ORX45773.1"/>
    </source>
</evidence>
<keyword evidence="6 10" id="KW-0378">Hydrolase</keyword>
<feature type="transmembrane region" description="Helical" evidence="10">
    <location>
        <begin position="179"/>
        <end position="200"/>
    </location>
</feature>
<feature type="transmembrane region" description="Helical" evidence="10">
    <location>
        <begin position="341"/>
        <end position="363"/>
    </location>
</feature>
<evidence type="ECO:0000256" key="8">
    <source>
        <dbReference type="ARBA" id="ARBA00022989"/>
    </source>
</evidence>
<dbReference type="Gene3D" id="1.20.1540.10">
    <property type="entry name" value="Rhomboid-like"/>
    <property type="match status" value="1"/>
</dbReference>
<dbReference type="Proteomes" id="UP000193719">
    <property type="component" value="Unassembled WGS sequence"/>
</dbReference>
<evidence type="ECO:0000256" key="7">
    <source>
        <dbReference type="ARBA" id="ARBA00022825"/>
    </source>
</evidence>
<protein>
    <recommendedName>
        <fullName evidence="10">Rhomboid-type serine protease</fullName>
        <ecNumber evidence="10">3.4.21.105</ecNumber>
    </recommendedName>
</protein>
<dbReference type="InterPro" id="IPR002610">
    <property type="entry name" value="Peptidase_S54_rhomboid-like"/>
</dbReference>
<feature type="compositionally biased region" description="Basic and acidic residues" evidence="11">
    <location>
        <begin position="144"/>
        <end position="154"/>
    </location>
</feature>
<feature type="region of interest" description="Disordered" evidence="11">
    <location>
        <begin position="134"/>
        <end position="156"/>
    </location>
</feature>
<evidence type="ECO:0000256" key="6">
    <source>
        <dbReference type="ARBA" id="ARBA00022801"/>
    </source>
</evidence>
<evidence type="ECO:0000259" key="12">
    <source>
        <dbReference type="Pfam" id="PF01694"/>
    </source>
</evidence>
<sequence length="476" mass="53807">MESIKRSTTFKTIKRSATTYTQNIQSSKSFKTIKRSGTTAWKWVNAEDTNVSQSKPVGISFFQRNDTVRKLNQQTDGKLLRSKTLSRRPTTRPSIRRPTPANSLPLYSNSRKGDKYGQYVNLEDTDGLYGDNIKKPQTAAYQGGDDKKPKKGDIGHVPSVLYDPEVRKQLEAMHTHTPYFMYAVTAIQILTYIISLYLNFKTSGSPIAPVNTSHNIMIGPEAIHLIHMGARYSPCMKNMEEYSTNATWSCIPELKGSKGPNACSLSDYCGFGMEVGEYPNQWYRFILPIFLHSGLLHLFFNLTFQIRTGVDMEKDFGTWRIGIIYMATGIFGFIFGAYNSVIPSVGCSGALYGLIGCLFLDLIQSWKIIVNPWRELVKMLIIIAASFAIGLCSFIDNSAHVGGFISGILTGLIFLPTISFSKTDLRIKRSAMIVSIFVTIFVFQWVIKTFYSENQKCKWCKYINCIDYKDWCDAYK</sequence>
<evidence type="ECO:0000256" key="9">
    <source>
        <dbReference type="ARBA" id="ARBA00023136"/>
    </source>
</evidence>
<keyword evidence="5 10" id="KW-0812">Transmembrane</keyword>
<evidence type="ECO:0000256" key="10">
    <source>
        <dbReference type="RuleBase" id="RU362115"/>
    </source>
</evidence>
<dbReference type="PANTHER" id="PTHR22936:SF69">
    <property type="entry name" value="RHOMBOID-LIKE PROTEIN"/>
    <property type="match status" value="1"/>
</dbReference>
<feature type="compositionally biased region" description="Low complexity" evidence="11">
    <location>
        <begin position="91"/>
        <end position="100"/>
    </location>
</feature>
<feature type="transmembrane region" description="Helical" evidence="10">
    <location>
        <begin position="316"/>
        <end position="335"/>
    </location>
</feature>
<evidence type="ECO:0000313" key="14">
    <source>
        <dbReference type="Proteomes" id="UP000193719"/>
    </source>
</evidence>
<evidence type="ECO:0000256" key="4">
    <source>
        <dbReference type="ARBA" id="ARBA00022670"/>
    </source>
</evidence>
<evidence type="ECO:0000256" key="2">
    <source>
        <dbReference type="ARBA" id="ARBA00004141"/>
    </source>
</evidence>
<feature type="transmembrane region" description="Helical" evidence="10">
    <location>
        <begin position="430"/>
        <end position="447"/>
    </location>
</feature>
<reference evidence="13 14" key="1">
    <citation type="submission" date="2016-08" db="EMBL/GenBank/DDBJ databases">
        <title>Genomes of anaerobic fungi encode conserved fungal cellulosomes for biomass hydrolysis.</title>
        <authorList>
            <consortium name="DOE Joint Genome Institute"/>
            <person name="Haitjema C.H."/>
            <person name="Gilmore S.P."/>
            <person name="Henske J.K."/>
            <person name="Solomon K.V."/>
            <person name="De Groot R."/>
            <person name="Kuo A."/>
            <person name="Mondo S.J."/>
            <person name="Salamov A.A."/>
            <person name="Labutti K."/>
            <person name="Zhao Z."/>
            <person name="Chiniquy J."/>
            <person name="Barry K."/>
            <person name="Brewer H.M."/>
            <person name="Purvine S.O."/>
            <person name="Wright A.T."/>
            <person name="Boxma B."/>
            <person name="Van Alen T."/>
            <person name="Hackstein J.H."/>
            <person name="Baker S.E."/>
            <person name="Grigoriev I.V."/>
            <person name="O'Malley M.A."/>
        </authorList>
    </citation>
    <scope>NUCLEOTIDE SEQUENCE [LARGE SCALE GENOMIC DNA]</scope>
    <source>
        <strain evidence="14">finn</strain>
    </source>
</reference>
<comment type="similarity">
    <text evidence="3 10">Belongs to the peptidase S54 family.</text>
</comment>
<keyword evidence="8 10" id="KW-1133">Transmembrane helix</keyword>
<dbReference type="InterPro" id="IPR022764">
    <property type="entry name" value="Peptidase_S54_rhomboid_dom"/>
</dbReference>
<gene>
    <name evidence="13" type="ORF">BCR36DRAFT_108329</name>
</gene>
<keyword evidence="4 10" id="KW-0645">Protease</keyword>
<dbReference type="InterPro" id="IPR035952">
    <property type="entry name" value="Rhomboid-like_sf"/>
</dbReference>
<feature type="region of interest" description="Disordered" evidence="11">
    <location>
        <begin position="84"/>
        <end position="112"/>
    </location>
</feature>
<dbReference type="EMBL" id="MCFH01000038">
    <property type="protein sequence ID" value="ORX45773.1"/>
    <property type="molecule type" value="Genomic_DNA"/>
</dbReference>
<feature type="transmembrane region" description="Helical" evidence="10">
    <location>
        <begin position="401"/>
        <end position="418"/>
    </location>
</feature>
<dbReference type="GO" id="GO:0006508">
    <property type="term" value="P:proteolysis"/>
    <property type="evidence" value="ECO:0007669"/>
    <property type="project" value="UniProtKB-KW"/>
</dbReference>
<evidence type="ECO:0000256" key="3">
    <source>
        <dbReference type="ARBA" id="ARBA00009045"/>
    </source>
</evidence>
<dbReference type="AlphaFoldDB" id="A0A1Y1V2D3"/>
<evidence type="ECO:0000256" key="1">
    <source>
        <dbReference type="ARBA" id="ARBA00000156"/>
    </source>
</evidence>
<dbReference type="PANTHER" id="PTHR22936">
    <property type="entry name" value="RHOMBOID-RELATED"/>
    <property type="match status" value="1"/>
</dbReference>
<dbReference type="GO" id="GO:0016020">
    <property type="term" value="C:membrane"/>
    <property type="evidence" value="ECO:0007669"/>
    <property type="project" value="UniProtKB-SubCell"/>
</dbReference>
<comment type="catalytic activity">
    <reaction evidence="1 10">
        <text>Cleaves type-1 transmembrane domains using a catalytic dyad composed of serine and histidine that are contributed by different transmembrane domains.</text>
        <dbReference type="EC" id="3.4.21.105"/>
    </reaction>
</comment>
<dbReference type="OrthoDB" id="2146116at2759"/>
<evidence type="ECO:0000256" key="5">
    <source>
        <dbReference type="ARBA" id="ARBA00022692"/>
    </source>
</evidence>
<comment type="caution">
    <text evidence="13">The sequence shown here is derived from an EMBL/GenBank/DDBJ whole genome shotgun (WGS) entry which is preliminary data.</text>
</comment>
<dbReference type="SUPFAM" id="SSF144091">
    <property type="entry name" value="Rhomboid-like"/>
    <property type="match status" value="1"/>
</dbReference>
<feature type="domain" description="Peptidase S54 rhomboid" evidence="12">
    <location>
        <begin position="280"/>
        <end position="415"/>
    </location>
</feature>
<accession>A0A1Y1V2D3</accession>
<dbReference type="EC" id="3.4.21.105" evidence="10"/>
<reference evidence="13 14" key="2">
    <citation type="submission" date="2016-08" db="EMBL/GenBank/DDBJ databases">
        <title>Pervasive Adenine N6-methylation of Active Genes in Fungi.</title>
        <authorList>
            <consortium name="DOE Joint Genome Institute"/>
            <person name="Mondo S.J."/>
            <person name="Dannebaum R.O."/>
            <person name="Kuo R.C."/>
            <person name="Labutti K."/>
            <person name="Haridas S."/>
            <person name="Kuo A."/>
            <person name="Salamov A."/>
            <person name="Ahrendt S.R."/>
            <person name="Lipzen A."/>
            <person name="Sullivan W."/>
            <person name="Andreopoulos W.B."/>
            <person name="Clum A."/>
            <person name="Lindquist E."/>
            <person name="Daum C."/>
            <person name="Ramamoorthy G.K."/>
            <person name="Gryganskyi A."/>
            <person name="Culley D."/>
            <person name="Magnuson J.K."/>
            <person name="James T.Y."/>
            <person name="O'Malley M.A."/>
            <person name="Stajich J.E."/>
            <person name="Spatafora J.W."/>
            <person name="Visel A."/>
            <person name="Grigoriev I.V."/>
        </authorList>
    </citation>
    <scope>NUCLEOTIDE SEQUENCE [LARGE SCALE GENOMIC DNA]</scope>
    <source>
        <strain evidence="14">finn</strain>
    </source>
</reference>
<feature type="compositionally biased region" description="Polar residues" evidence="11">
    <location>
        <begin position="101"/>
        <end position="110"/>
    </location>
</feature>
<name>A0A1Y1V2D3_9FUNG</name>
<dbReference type="GO" id="GO:0004252">
    <property type="term" value="F:serine-type endopeptidase activity"/>
    <property type="evidence" value="ECO:0007669"/>
    <property type="project" value="InterPro"/>
</dbReference>
<feature type="transmembrane region" description="Helical" evidence="10">
    <location>
        <begin position="375"/>
        <end position="395"/>
    </location>
</feature>
<dbReference type="Pfam" id="PF01694">
    <property type="entry name" value="Rhomboid"/>
    <property type="match status" value="1"/>
</dbReference>
<keyword evidence="9 10" id="KW-0472">Membrane</keyword>
<keyword evidence="14" id="KW-1185">Reference proteome</keyword>
<comment type="subcellular location">
    <subcellularLocation>
        <location evidence="2 10">Membrane</location>
        <topology evidence="2 10">Multi-pass membrane protein</topology>
    </subcellularLocation>
</comment>
<organism evidence="13 14">
    <name type="scientific">Piromyces finnis</name>
    <dbReference type="NCBI Taxonomy" id="1754191"/>
    <lineage>
        <taxon>Eukaryota</taxon>
        <taxon>Fungi</taxon>
        <taxon>Fungi incertae sedis</taxon>
        <taxon>Chytridiomycota</taxon>
        <taxon>Chytridiomycota incertae sedis</taxon>
        <taxon>Neocallimastigomycetes</taxon>
        <taxon>Neocallimastigales</taxon>
        <taxon>Neocallimastigaceae</taxon>
        <taxon>Piromyces</taxon>
    </lineage>
</organism>
<proteinExistence type="inferred from homology"/>
<feature type="transmembrane region" description="Helical" evidence="10">
    <location>
        <begin position="282"/>
        <end position="304"/>
    </location>
</feature>